<proteinExistence type="predicted"/>
<evidence type="ECO:0008006" key="4">
    <source>
        <dbReference type="Google" id="ProtNLM"/>
    </source>
</evidence>
<accession>A0ABQ6NRF2</accession>
<protein>
    <recommendedName>
        <fullName evidence="4">Glycosyltransferase</fullName>
    </recommendedName>
</protein>
<feature type="transmembrane region" description="Helical" evidence="1">
    <location>
        <begin position="28"/>
        <end position="49"/>
    </location>
</feature>
<dbReference type="Proteomes" id="UP001285921">
    <property type="component" value="Unassembled WGS sequence"/>
</dbReference>
<keyword evidence="1" id="KW-0472">Membrane</keyword>
<name>A0ABQ6NRF2_9BACL</name>
<reference evidence="2 3" key="1">
    <citation type="submission" date="2023-05" db="EMBL/GenBank/DDBJ databases">
        <title>Draft genome of Paenibacillus sp. CCS26.</title>
        <authorList>
            <person name="Akita H."/>
            <person name="Shinto Y."/>
            <person name="Kimura Z."/>
        </authorList>
    </citation>
    <scope>NUCLEOTIDE SEQUENCE [LARGE SCALE GENOMIC DNA]</scope>
    <source>
        <strain evidence="2 3">CCS26</strain>
    </source>
</reference>
<gene>
    <name evidence="2" type="ORF">PghCCS26_47980</name>
</gene>
<dbReference type="RefSeq" id="WP_317981589.1">
    <property type="nucleotide sequence ID" value="NZ_BTCL01000021.1"/>
</dbReference>
<feature type="transmembrane region" description="Helical" evidence="1">
    <location>
        <begin position="55"/>
        <end position="77"/>
    </location>
</feature>
<evidence type="ECO:0000313" key="2">
    <source>
        <dbReference type="EMBL" id="GMK47668.1"/>
    </source>
</evidence>
<comment type="caution">
    <text evidence="2">The sequence shown here is derived from an EMBL/GenBank/DDBJ whole genome shotgun (WGS) entry which is preliminary data.</text>
</comment>
<evidence type="ECO:0000256" key="1">
    <source>
        <dbReference type="SAM" id="Phobius"/>
    </source>
</evidence>
<organism evidence="2 3">
    <name type="scientific">Paenibacillus glycanilyticus</name>
    <dbReference type="NCBI Taxonomy" id="126569"/>
    <lineage>
        <taxon>Bacteria</taxon>
        <taxon>Bacillati</taxon>
        <taxon>Bacillota</taxon>
        <taxon>Bacilli</taxon>
        <taxon>Bacillales</taxon>
        <taxon>Paenibacillaceae</taxon>
        <taxon>Paenibacillus</taxon>
    </lineage>
</organism>
<dbReference type="EMBL" id="BTCL01000021">
    <property type="protein sequence ID" value="GMK47668.1"/>
    <property type="molecule type" value="Genomic_DNA"/>
</dbReference>
<keyword evidence="3" id="KW-1185">Reference proteome</keyword>
<evidence type="ECO:0000313" key="3">
    <source>
        <dbReference type="Proteomes" id="UP001285921"/>
    </source>
</evidence>
<keyword evidence="1" id="KW-0812">Transmembrane</keyword>
<sequence>MARIETLDWADFMRGNVVEKERKSTVKLVAKTASAVHLALLPTTVFAAVPGQDTWTEIFTTVLNIADWLCAGVLVYAGVTWMFNNRTKAIEFIMGGSIGYIIVRHALDIRNWLKTL</sequence>
<keyword evidence="1" id="KW-1133">Transmembrane helix</keyword>